<dbReference type="STRING" id="446470.Snas_0048"/>
<evidence type="ECO:0000256" key="1">
    <source>
        <dbReference type="ARBA" id="ARBA00022729"/>
    </source>
</evidence>
<dbReference type="PANTHER" id="PTHR43649:SF33">
    <property type="entry name" value="POLYGALACTURONAN_RHAMNOGALACTURONAN-BINDING PROTEIN YTCQ"/>
    <property type="match status" value="1"/>
</dbReference>
<dbReference type="KEGG" id="sna:Snas_0048"/>
<dbReference type="AlphaFoldDB" id="D3QC36"/>
<name>D3QC36_STANL</name>
<gene>
    <name evidence="3" type="ordered locus">Snas_0048</name>
</gene>
<dbReference type="InterPro" id="IPR050490">
    <property type="entry name" value="Bact_solute-bd_prot1"/>
</dbReference>
<dbReference type="PROSITE" id="PS51257">
    <property type="entry name" value="PROKAR_LIPOPROTEIN"/>
    <property type="match status" value="1"/>
</dbReference>
<sequence>MPSLSRRTALRLAAAALLPTSLAACGGGGSGRRQPGETIELTFWNWVPGVDKAVNLWNKQNPEVQIRLSNIPSGPSGGYAKMFAALKAGDPPDLAQVEYYQIPAFLMEQGLEDLTQHGFADHKDKFVDWQWDQGAFGDGVYAVPQASGPMAMYYRADLLEQWNLEPPATWAEFEETAAKIREHDAYICSFPPNDAAMFTSLCWQAGARWFGTSGGEWTVDMDNEPTRKVAEYWQRLIKKDLVLAQPMMANAWYKAVQDGKEVLWVGPQWGDALIKGNAPKTSGKWKVTGMPQWKEGEFASANWGGSSTALFKGGDFPAEALEFAIWLNTDPTAVDLLIEGGYGWPAAAGVFKGSKLDRDDEFFGGRYNDVFAEADKAVDTKWRWTPITLEINENLNAGFQAAFGSGGSFTDVVATAEKQAIAGMKAKGLPVASP</sequence>
<reference evidence="3 4" key="1">
    <citation type="journal article" date="2009" name="Stand. Genomic Sci.">
        <title>Complete genome sequence of Stackebrandtia nassauensis type strain (LLR-40K-21).</title>
        <authorList>
            <person name="Munk C."/>
            <person name="Lapidus A."/>
            <person name="Copeland A."/>
            <person name="Jando M."/>
            <person name="Mayilraj S."/>
            <person name="Glavina Del Rio T."/>
            <person name="Nolan M."/>
            <person name="Chen F."/>
            <person name="Lucas S."/>
            <person name="Tice H."/>
            <person name="Cheng J.F."/>
            <person name="Han C."/>
            <person name="Detter J.C."/>
            <person name="Bruce D."/>
            <person name="Goodwin L."/>
            <person name="Chain P."/>
            <person name="Pitluck S."/>
            <person name="Goker M."/>
            <person name="Ovchinikova G."/>
            <person name="Pati A."/>
            <person name="Ivanova N."/>
            <person name="Mavromatis K."/>
            <person name="Chen A."/>
            <person name="Palaniappan K."/>
            <person name="Land M."/>
            <person name="Hauser L."/>
            <person name="Chang Y.J."/>
            <person name="Jeffries C.D."/>
            <person name="Bristow J."/>
            <person name="Eisen J.A."/>
            <person name="Markowitz V."/>
            <person name="Hugenholtz P."/>
            <person name="Kyrpides N.C."/>
            <person name="Klenk H.P."/>
        </authorList>
    </citation>
    <scope>NUCLEOTIDE SEQUENCE [LARGE SCALE GENOMIC DNA]</scope>
    <source>
        <strain evidence="4">DSM 44728 / CIP 108903 / NRRL B-16338 / NBRC 102104 / LLR-40K-21</strain>
    </source>
</reference>
<keyword evidence="4" id="KW-1185">Reference proteome</keyword>
<evidence type="ECO:0000256" key="2">
    <source>
        <dbReference type="SAM" id="SignalP"/>
    </source>
</evidence>
<organism evidence="3 4">
    <name type="scientific">Stackebrandtia nassauensis (strain DSM 44728 / CIP 108903 / NRRL B-16338 / NBRC 102104 / LLR-40K-21)</name>
    <dbReference type="NCBI Taxonomy" id="446470"/>
    <lineage>
        <taxon>Bacteria</taxon>
        <taxon>Bacillati</taxon>
        <taxon>Actinomycetota</taxon>
        <taxon>Actinomycetes</taxon>
        <taxon>Glycomycetales</taxon>
        <taxon>Glycomycetaceae</taxon>
        <taxon>Stackebrandtia</taxon>
    </lineage>
</organism>
<dbReference type="OrthoDB" id="2531053at2"/>
<evidence type="ECO:0000313" key="3">
    <source>
        <dbReference type="EMBL" id="ADD39770.1"/>
    </source>
</evidence>
<keyword evidence="1 2" id="KW-0732">Signal</keyword>
<dbReference type="eggNOG" id="COG1653">
    <property type="taxonomic scope" value="Bacteria"/>
</dbReference>
<evidence type="ECO:0000313" key="4">
    <source>
        <dbReference type="Proteomes" id="UP000000844"/>
    </source>
</evidence>
<dbReference type="RefSeq" id="WP_013015341.1">
    <property type="nucleotide sequence ID" value="NC_013947.1"/>
</dbReference>
<dbReference type="SUPFAM" id="SSF53850">
    <property type="entry name" value="Periplasmic binding protein-like II"/>
    <property type="match status" value="1"/>
</dbReference>
<feature type="signal peptide" evidence="2">
    <location>
        <begin position="1"/>
        <end position="23"/>
    </location>
</feature>
<dbReference type="Gene3D" id="3.40.190.10">
    <property type="entry name" value="Periplasmic binding protein-like II"/>
    <property type="match status" value="1"/>
</dbReference>
<dbReference type="EMBL" id="CP001778">
    <property type="protein sequence ID" value="ADD39770.1"/>
    <property type="molecule type" value="Genomic_DNA"/>
</dbReference>
<dbReference type="PANTHER" id="PTHR43649">
    <property type="entry name" value="ARABINOSE-BINDING PROTEIN-RELATED"/>
    <property type="match status" value="1"/>
</dbReference>
<proteinExistence type="predicted"/>
<dbReference type="Proteomes" id="UP000000844">
    <property type="component" value="Chromosome"/>
</dbReference>
<feature type="chain" id="PRO_5003049728" evidence="2">
    <location>
        <begin position="24"/>
        <end position="434"/>
    </location>
</feature>
<protein>
    <submittedName>
        <fullName evidence="3">Extracellular solute-binding protein family 1</fullName>
    </submittedName>
</protein>
<dbReference type="HOGENOM" id="CLU_031285_2_0_11"/>
<accession>D3QC36</accession>